<reference evidence="6" key="1">
    <citation type="submission" date="2023-02" db="EMBL/GenBank/DDBJ databases">
        <title>Genome of toxic invasive species Heracleum sosnowskyi carries increased number of genes despite the absence of recent whole-genome duplications.</title>
        <authorList>
            <person name="Schelkunov M."/>
            <person name="Shtratnikova V."/>
            <person name="Makarenko M."/>
            <person name="Klepikova A."/>
            <person name="Omelchenko D."/>
            <person name="Novikova G."/>
            <person name="Obukhova E."/>
            <person name="Bogdanov V."/>
            <person name="Penin A."/>
            <person name="Logacheva M."/>
        </authorList>
    </citation>
    <scope>NUCLEOTIDE SEQUENCE</scope>
    <source>
        <strain evidence="6">Hsosn_3</strain>
        <tissue evidence="6">Leaf</tissue>
    </source>
</reference>
<proteinExistence type="predicted"/>
<evidence type="ECO:0000256" key="1">
    <source>
        <dbReference type="ARBA" id="ARBA00022679"/>
    </source>
</evidence>
<keyword evidence="4" id="KW-0067">ATP-binding</keyword>
<keyword evidence="2" id="KW-0547">Nucleotide-binding</keyword>
<evidence type="ECO:0000256" key="2">
    <source>
        <dbReference type="ARBA" id="ARBA00022741"/>
    </source>
</evidence>
<feature type="region of interest" description="Disordered" evidence="5">
    <location>
        <begin position="1"/>
        <end position="25"/>
    </location>
</feature>
<dbReference type="AlphaFoldDB" id="A0AAD8ITD2"/>
<dbReference type="Proteomes" id="UP001237642">
    <property type="component" value="Unassembled WGS sequence"/>
</dbReference>
<comment type="caution">
    <text evidence="6">The sequence shown here is derived from an EMBL/GenBank/DDBJ whole genome shotgun (WGS) entry which is preliminary data.</text>
</comment>
<accession>A0AAD8ITD2</accession>
<evidence type="ECO:0000313" key="6">
    <source>
        <dbReference type="EMBL" id="KAK1391505.1"/>
    </source>
</evidence>
<name>A0AAD8ITD2_9APIA</name>
<dbReference type="GO" id="GO:0005524">
    <property type="term" value="F:ATP binding"/>
    <property type="evidence" value="ECO:0007669"/>
    <property type="project" value="UniProtKB-KW"/>
</dbReference>
<organism evidence="6 7">
    <name type="scientific">Heracleum sosnowskyi</name>
    <dbReference type="NCBI Taxonomy" id="360622"/>
    <lineage>
        <taxon>Eukaryota</taxon>
        <taxon>Viridiplantae</taxon>
        <taxon>Streptophyta</taxon>
        <taxon>Embryophyta</taxon>
        <taxon>Tracheophyta</taxon>
        <taxon>Spermatophyta</taxon>
        <taxon>Magnoliopsida</taxon>
        <taxon>eudicotyledons</taxon>
        <taxon>Gunneridae</taxon>
        <taxon>Pentapetalae</taxon>
        <taxon>asterids</taxon>
        <taxon>campanulids</taxon>
        <taxon>Apiales</taxon>
        <taxon>Apiaceae</taxon>
        <taxon>Apioideae</taxon>
        <taxon>apioid superclade</taxon>
        <taxon>Tordylieae</taxon>
        <taxon>Tordyliinae</taxon>
        <taxon>Heracleum</taxon>
    </lineage>
</organism>
<evidence type="ECO:0000256" key="3">
    <source>
        <dbReference type="ARBA" id="ARBA00022777"/>
    </source>
</evidence>
<feature type="region of interest" description="Disordered" evidence="5">
    <location>
        <begin position="150"/>
        <end position="173"/>
    </location>
</feature>
<dbReference type="InterPro" id="IPR052059">
    <property type="entry name" value="CR_Ser/Thr_kinase"/>
</dbReference>
<protein>
    <submittedName>
        <fullName evidence="6">Uncharacterized protein</fullName>
    </submittedName>
</protein>
<keyword evidence="1" id="KW-0808">Transferase</keyword>
<keyword evidence="3" id="KW-0418">Kinase</keyword>
<dbReference type="PANTHER" id="PTHR47973">
    <property type="entry name" value="CYSTEINE-RICH RECEPTOR-LIKE PROTEIN KINASE 3"/>
    <property type="match status" value="1"/>
</dbReference>
<evidence type="ECO:0000256" key="4">
    <source>
        <dbReference type="ARBA" id="ARBA00022840"/>
    </source>
</evidence>
<feature type="compositionally biased region" description="Basic and acidic residues" evidence="5">
    <location>
        <begin position="162"/>
        <end position="173"/>
    </location>
</feature>
<dbReference type="GO" id="GO:0016301">
    <property type="term" value="F:kinase activity"/>
    <property type="evidence" value="ECO:0007669"/>
    <property type="project" value="UniProtKB-KW"/>
</dbReference>
<keyword evidence="7" id="KW-1185">Reference proteome</keyword>
<dbReference type="EMBL" id="JAUIZM010000003">
    <property type="protein sequence ID" value="KAK1391505.1"/>
    <property type="molecule type" value="Genomic_DNA"/>
</dbReference>
<evidence type="ECO:0000256" key="5">
    <source>
        <dbReference type="SAM" id="MobiDB-lite"/>
    </source>
</evidence>
<evidence type="ECO:0000313" key="7">
    <source>
        <dbReference type="Proteomes" id="UP001237642"/>
    </source>
</evidence>
<reference evidence="6" key="2">
    <citation type="submission" date="2023-05" db="EMBL/GenBank/DDBJ databases">
        <authorList>
            <person name="Schelkunov M.I."/>
        </authorList>
    </citation>
    <scope>NUCLEOTIDE SEQUENCE</scope>
    <source>
        <strain evidence="6">Hsosn_3</strain>
        <tissue evidence="6">Leaf</tissue>
    </source>
</reference>
<gene>
    <name evidence="6" type="ORF">POM88_010561</name>
</gene>
<feature type="compositionally biased region" description="Basic and acidic residues" evidence="5">
    <location>
        <begin position="1"/>
        <end position="23"/>
    </location>
</feature>
<sequence length="173" mass="20046">MKERRRGSDKEFRSHLKPRDSSKLHSQNCCMKLHTSGAWRSFTGSKSPVKVHTNSLMIGLFLLYACKTKCHNKEGEVKLQDFPMQRIQAPRVWRSYNECNRLDAVDSVIKDSGKQHEVFQVIHIGLLCMQEYLEDRPNMSSTFRMLTSNAALPSPEQPGFFSERRNQCETDSY</sequence>